<feature type="compositionally biased region" description="Basic and acidic residues" evidence="2">
    <location>
        <begin position="71"/>
        <end position="100"/>
    </location>
</feature>
<keyword evidence="4" id="KW-1185">Reference proteome</keyword>
<dbReference type="Proteomes" id="UP000000305">
    <property type="component" value="Unassembled WGS sequence"/>
</dbReference>
<reference evidence="3 4" key="1">
    <citation type="journal article" date="2011" name="Science">
        <title>The ecoresponsive genome of Daphnia pulex.</title>
        <authorList>
            <person name="Colbourne J.K."/>
            <person name="Pfrender M.E."/>
            <person name="Gilbert D."/>
            <person name="Thomas W.K."/>
            <person name="Tucker A."/>
            <person name="Oakley T.H."/>
            <person name="Tokishita S."/>
            <person name="Aerts A."/>
            <person name="Arnold G.J."/>
            <person name="Basu M.K."/>
            <person name="Bauer D.J."/>
            <person name="Caceres C.E."/>
            <person name="Carmel L."/>
            <person name="Casola C."/>
            <person name="Choi J.H."/>
            <person name="Detter J.C."/>
            <person name="Dong Q."/>
            <person name="Dusheyko S."/>
            <person name="Eads B.D."/>
            <person name="Frohlich T."/>
            <person name="Geiler-Samerotte K.A."/>
            <person name="Gerlach D."/>
            <person name="Hatcher P."/>
            <person name="Jogdeo S."/>
            <person name="Krijgsveld J."/>
            <person name="Kriventseva E.V."/>
            <person name="Kultz D."/>
            <person name="Laforsch C."/>
            <person name="Lindquist E."/>
            <person name="Lopez J."/>
            <person name="Manak J.R."/>
            <person name="Muller J."/>
            <person name="Pangilinan J."/>
            <person name="Patwardhan R.P."/>
            <person name="Pitluck S."/>
            <person name="Pritham E.J."/>
            <person name="Rechtsteiner A."/>
            <person name="Rho M."/>
            <person name="Rogozin I.B."/>
            <person name="Sakarya O."/>
            <person name="Salamov A."/>
            <person name="Schaack S."/>
            <person name="Shapiro H."/>
            <person name="Shiga Y."/>
            <person name="Skalitzky C."/>
            <person name="Smith Z."/>
            <person name="Souvorov A."/>
            <person name="Sung W."/>
            <person name="Tang Z."/>
            <person name="Tsuchiya D."/>
            <person name="Tu H."/>
            <person name="Vos H."/>
            <person name="Wang M."/>
            <person name="Wolf Y.I."/>
            <person name="Yamagata H."/>
            <person name="Yamada T."/>
            <person name="Ye Y."/>
            <person name="Shaw J.R."/>
            <person name="Andrews J."/>
            <person name="Crease T.J."/>
            <person name="Tang H."/>
            <person name="Lucas S.M."/>
            <person name="Robertson H.M."/>
            <person name="Bork P."/>
            <person name="Koonin E.V."/>
            <person name="Zdobnov E.M."/>
            <person name="Grigoriev I.V."/>
            <person name="Lynch M."/>
            <person name="Boore J.L."/>
        </authorList>
    </citation>
    <scope>NUCLEOTIDE SEQUENCE [LARGE SCALE GENOMIC DNA]</scope>
</reference>
<dbReference type="KEGG" id="dpx:DAPPUDRAFT_331892"/>
<sequence>MLITGVRKHSLELLEKNDLKSCWAFLDRLFPQKFFYRLGITAPYSGGKGKPSHGFKRPYAGNHPQRPLEFNSEHLSPEEKEVFKHEEEKHRKETQADIEKEKKELAQKYLKKLLPTGSNSFAVSKIHCREAQSVFAGIKRAKAEKTAKEERDEEALLEEVNDMEIETVDQ</sequence>
<evidence type="ECO:0000313" key="3">
    <source>
        <dbReference type="EMBL" id="EFX66599.1"/>
    </source>
</evidence>
<evidence type="ECO:0000256" key="1">
    <source>
        <dbReference type="SAM" id="Coils"/>
    </source>
</evidence>
<evidence type="ECO:0000256" key="2">
    <source>
        <dbReference type="SAM" id="MobiDB-lite"/>
    </source>
</evidence>
<evidence type="ECO:0000313" key="4">
    <source>
        <dbReference type="Proteomes" id="UP000000305"/>
    </source>
</evidence>
<accession>E9HNR5</accession>
<dbReference type="InParanoid" id="E9HNR5"/>
<dbReference type="EMBL" id="GL732698">
    <property type="protein sequence ID" value="EFX66599.1"/>
    <property type="molecule type" value="Genomic_DNA"/>
</dbReference>
<gene>
    <name evidence="3" type="ORF">DAPPUDRAFT_331892</name>
</gene>
<keyword evidence="1" id="KW-0175">Coiled coil</keyword>
<protein>
    <submittedName>
        <fullName evidence="3">Uncharacterized protein</fullName>
    </submittedName>
</protein>
<feature type="coiled-coil region" evidence="1">
    <location>
        <begin position="138"/>
        <end position="166"/>
    </location>
</feature>
<feature type="region of interest" description="Disordered" evidence="2">
    <location>
        <begin position="47"/>
        <end position="100"/>
    </location>
</feature>
<dbReference type="HOGENOM" id="CLU_1361686_0_0_1"/>
<proteinExistence type="predicted"/>
<dbReference type="AlphaFoldDB" id="E9HNR5"/>
<name>E9HNR5_DAPPU</name>
<organism evidence="3 4">
    <name type="scientific">Daphnia pulex</name>
    <name type="common">Water flea</name>
    <dbReference type="NCBI Taxonomy" id="6669"/>
    <lineage>
        <taxon>Eukaryota</taxon>
        <taxon>Metazoa</taxon>
        <taxon>Ecdysozoa</taxon>
        <taxon>Arthropoda</taxon>
        <taxon>Crustacea</taxon>
        <taxon>Branchiopoda</taxon>
        <taxon>Diplostraca</taxon>
        <taxon>Cladocera</taxon>
        <taxon>Anomopoda</taxon>
        <taxon>Daphniidae</taxon>
        <taxon>Daphnia</taxon>
    </lineage>
</organism>